<dbReference type="AlphaFoldDB" id="A0A6A7Y550"/>
<dbReference type="InterPro" id="IPR036059">
    <property type="entry name" value="TldD/PmbA_sf"/>
</dbReference>
<dbReference type="Gene3D" id="3.30.2290.10">
    <property type="entry name" value="PmbA/TldD superfamily"/>
    <property type="match status" value="1"/>
</dbReference>
<dbReference type="SUPFAM" id="SSF111283">
    <property type="entry name" value="Putative modulator of DNA gyrase, PmbA/TldD"/>
    <property type="match status" value="1"/>
</dbReference>
<accession>A0A6A7Y550</accession>
<sequence>MKAASHTTASAPKDIETAAADLVEAARRAGADAADTVVVRGIALGVSVRDGKVEESERSEGDEFGLRVFVGRRVATVSANRLDDPRPLAERAVAMAKAAPEDPYAGLAPADRLANAATVAARIAALDLVDPTEPSVEALTEIALAAEAAALAVPGVTRSSGASAGWSRGGLVLVTSGGFSASYIGTRHSRSMTAIAGEGTGMERDWWSSAAIHASDLEPAEDVGRRAGERAVKRVGPRKVATGITNVVYDPRVSTSLIGHLAGAVNGAAIARGTSFLKERLGERIFAAGLRITDDPMRPRGLGSRPFDGEGLASEPFALIEDGVLTQWLLDSATARELGLQSNGRASRGIGGPSPGTTNLTLEAGTISPAALLKEIGTGLYVTDLIGSGANLITGDYSRGAAGFWIENGEIAYPVSEVTIAGRLPEMFARARPADDLVLRFAANAPTIAIEGLTVAGR</sequence>
<evidence type="ECO:0000313" key="6">
    <source>
        <dbReference type="Proteomes" id="UP000332515"/>
    </source>
</evidence>
<dbReference type="InterPro" id="IPR045570">
    <property type="entry name" value="Metalloprtase-TldD/E_cen_dom"/>
</dbReference>
<evidence type="ECO:0000259" key="2">
    <source>
        <dbReference type="Pfam" id="PF01523"/>
    </source>
</evidence>
<dbReference type="Pfam" id="PF19289">
    <property type="entry name" value="PmbA_TldD_3rd"/>
    <property type="match status" value="1"/>
</dbReference>
<comment type="caution">
    <text evidence="5">The sequence shown here is derived from an EMBL/GenBank/DDBJ whole genome shotgun (WGS) entry which is preliminary data.</text>
</comment>
<organism evidence="5 6">
    <name type="scientific">Segnochrobactrum spirostomi</name>
    <dbReference type="NCBI Taxonomy" id="2608987"/>
    <lineage>
        <taxon>Bacteria</taxon>
        <taxon>Pseudomonadati</taxon>
        <taxon>Pseudomonadota</taxon>
        <taxon>Alphaproteobacteria</taxon>
        <taxon>Hyphomicrobiales</taxon>
        <taxon>Segnochrobactraceae</taxon>
        <taxon>Segnochrobactrum</taxon>
    </lineage>
</organism>
<evidence type="ECO:0000313" key="5">
    <source>
        <dbReference type="EMBL" id="MQT13886.1"/>
    </source>
</evidence>
<evidence type="ECO:0000259" key="4">
    <source>
        <dbReference type="Pfam" id="PF19290"/>
    </source>
</evidence>
<dbReference type="GO" id="GO:0005829">
    <property type="term" value="C:cytosol"/>
    <property type="evidence" value="ECO:0007669"/>
    <property type="project" value="TreeGrafter"/>
</dbReference>
<dbReference type="InterPro" id="IPR035068">
    <property type="entry name" value="TldD/PmbA_N"/>
</dbReference>
<dbReference type="Pfam" id="PF01523">
    <property type="entry name" value="PmbA_TldD_1st"/>
    <property type="match status" value="1"/>
</dbReference>
<dbReference type="InterPro" id="IPR002510">
    <property type="entry name" value="Metalloprtase-TldD/E_N"/>
</dbReference>
<dbReference type="RefSeq" id="WP_153483398.1">
    <property type="nucleotide sequence ID" value="NZ_VWNA01000001.1"/>
</dbReference>
<dbReference type="InterPro" id="IPR045569">
    <property type="entry name" value="Metalloprtase-TldD/E_C"/>
</dbReference>
<comment type="similarity">
    <text evidence="1">Belongs to the peptidase U62 family.</text>
</comment>
<proteinExistence type="inferred from homology"/>
<dbReference type="GO" id="GO:0006508">
    <property type="term" value="P:proteolysis"/>
    <property type="evidence" value="ECO:0007669"/>
    <property type="project" value="InterPro"/>
</dbReference>
<evidence type="ECO:0000259" key="3">
    <source>
        <dbReference type="Pfam" id="PF19289"/>
    </source>
</evidence>
<dbReference type="Pfam" id="PF19290">
    <property type="entry name" value="PmbA_TldD_2nd"/>
    <property type="match status" value="1"/>
</dbReference>
<dbReference type="PANTHER" id="PTHR43421:SF1">
    <property type="entry name" value="METALLOPROTEASE PMBA"/>
    <property type="match status" value="1"/>
</dbReference>
<feature type="domain" description="Metalloprotease TldD/E C-terminal" evidence="3">
    <location>
        <begin position="243"/>
        <end position="457"/>
    </location>
</feature>
<evidence type="ECO:0000256" key="1">
    <source>
        <dbReference type="ARBA" id="ARBA00005836"/>
    </source>
</evidence>
<feature type="domain" description="Metalloprotease TldD/E N-terminal" evidence="2">
    <location>
        <begin position="34"/>
        <end position="96"/>
    </location>
</feature>
<feature type="domain" description="Metalloprotease TldD/E central" evidence="4">
    <location>
        <begin position="130"/>
        <end position="234"/>
    </location>
</feature>
<protein>
    <submittedName>
        <fullName evidence="5">TldD/PmbA family protein</fullName>
    </submittedName>
</protein>
<dbReference type="InterPro" id="IPR047657">
    <property type="entry name" value="PmbA"/>
</dbReference>
<reference evidence="5 6" key="1">
    <citation type="submission" date="2019-09" db="EMBL/GenBank/DDBJ databases">
        <title>Segnochrobactrum spirostomi gen. nov., sp. nov., isolated from the ciliate Spirostomum cf. yagiui and description of a novel family, Segnochrobactraceae fam. nov. within the order Rhizobiales of the class Alphaproteobacteria.</title>
        <authorList>
            <person name="Akter S."/>
            <person name="Shazib S.U.A."/>
            <person name="Shin M.K."/>
        </authorList>
    </citation>
    <scope>NUCLEOTIDE SEQUENCE [LARGE SCALE GENOMIC DNA]</scope>
    <source>
        <strain evidence="5 6">Sp-1</strain>
    </source>
</reference>
<name>A0A6A7Y550_9HYPH</name>
<gene>
    <name evidence="5" type="ORF">F0357_14810</name>
</gene>
<keyword evidence="6" id="KW-1185">Reference proteome</keyword>
<dbReference type="EMBL" id="VWNA01000001">
    <property type="protein sequence ID" value="MQT13886.1"/>
    <property type="molecule type" value="Genomic_DNA"/>
</dbReference>
<dbReference type="PANTHER" id="PTHR43421">
    <property type="entry name" value="METALLOPROTEASE PMBA"/>
    <property type="match status" value="1"/>
</dbReference>
<dbReference type="GO" id="GO:0008237">
    <property type="term" value="F:metallopeptidase activity"/>
    <property type="evidence" value="ECO:0007669"/>
    <property type="project" value="InterPro"/>
</dbReference>
<dbReference type="Proteomes" id="UP000332515">
    <property type="component" value="Unassembled WGS sequence"/>
</dbReference>